<protein>
    <submittedName>
        <fullName evidence="4">Uncharacterized protein</fullName>
    </submittedName>
</protein>
<dbReference type="InterPro" id="IPR029787">
    <property type="entry name" value="Nucleotide_cyclase"/>
</dbReference>
<dbReference type="SUPFAM" id="SSF141868">
    <property type="entry name" value="EAL domain-like"/>
    <property type="match status" value="1"/>
</dbReference>
<dbReference type="EMBL" id="BOQT01000001">
    <property type="protein sequence ID" value="GIN19248.1"/>
    <property type="molecule type" value="Genomic_DNA"/>
</dbReference>
<dbReference type="InterPro" id="IPR043128">
    <property type="entry name" value="Rev_trsase/Diguanyl_cyclase"/>
</dbReference>
<dbReference type="SMART" id="SM00052">
    <property type="entry name" value="EAL"/>
    <property type="match status" value="1"/>
</dbReference>
<dbReference type="Gene3D" id="3.30.450.20">
    <property type="entry name" value="PAS domain"/>
    <property type="match status" value="1"/>
</dbReference>
<sequence length="560" mass="63543">MEQPIWTKKYFQAIKDHHEDLIFAIDINGRITMMNSACSKVLGKSEDEAAGTSFLSFFLDSQQEAVRSAIERMREGTVKKIKMEAEIITESGETRGYRLQVIPVDLNESCREILFIGRILTEEKIKKYPLYDEKTRLPNRKSIENELFNRIKRVSDSHESLAILIIQIRRLQMISDALGHSAGDWAIIQMAKRIEASLPDQSFIGRFSRNKFAILMDGSEDYTELEKLGNHIIMAIEKPLRFGKQEFNFSAAIGISSYPRDGADTKDLLNNAGIALGYARAGTHDNIAFHGNEMNLEMEKRADLERSLRNGIENNEFFLVYQPIIQSATGEIRACEALLRWEHPKWGLIPPLEFIPIAEETGMIHSLGKWILKTACKQVKKWQEAGYKHMSASVNVSAYQLDSAQFIKNVKEALEQSGLKAECLYLELTESIMIDQSSKTIEMMCELERMGVKFSIDDFGTGYSSLGYLKQLPIHTLKIDRSFIQNLSHHSPDFPIVHAILTMGHGLGLRVVAEGIETNHQLAMLTSLGCDFVQGHFIEKPLEARRFTCWLEKKDNASNA</sequence>
<evidence type="ECO:0000259" key="3">
    <source>
        <dbReference type="PROSITE" id="PS50887"/>
    </source>
</evidence>
<evidence type="ECO:0000259" key="1">
    <source>
        <dbReference type="PROSITE" id="PS50112"/>
    </source>
</evidence>
<proteinExistence type="predicted"/>
<name>A0ABQ4K2C5_9BACI</name>
<reference evidence="4 5" key="1">
    <citation type="submission" date="2021-03" db="EMBL/GenBank/DDBJ databases">
        <title>Antimicrobial resistance genes in bacteria isolated from Japanese honey, and their potential for conferring macrolide and lincosamide resistance in the American foulbrood pathogen Paenibacillus larvae.</title>
        <authorList>
            <person name="Okamoto M."/>
            <person name="Kumagai M."/>
            <person name="Kanamori H."/>
            <person name="Takamatsu D."/>
        </authorList>
    </citation>
    <scope>NUCLEOTIDE SEQUENCE [LARGE SCALE GENOMIC DNA]</scope>
    <source>
        <strain evidence="4 5">J1TS3</strain>
    </source>
</reference>
<dbReference type="PROSITE" id="PS50883">
    <property type="entry name" value="EAL"/>
    <property type="match status" value="1"/>
</dbReference>
<feature type="domain" description="PAS" evidence="1">
    <location>
        <begin position="7"/>
        <end position="77"/>
    </location>
</feature>
<dbReference type="PANTHER" id="PTHR44757">
    <property type="entry name" value="DIGUANYLATE CYCLASE DGCP"/>
    <property type="match status" value="1"/>
</dbReference>
<dbReference type="CDD" id="cd00130">
    <property type="entry name" value="PAS"/>
    <property type="match status" value="1"/>
</dbReference>
<accession>A0ABQ4K2C5</accession>
<dbReference type="RefSeq" id="WP_018705442.1">
    <property type="nucleotide sequence ID" value="NZ_BOQT01000001.1"/>
</dbReference>
<dbReference type="NCBIfam" id="TIGR00229">
    <property type="entry name" value="sensory_box"/>
    <property type="match status" value="1"/>
</dbReference>
<gene>
    <name evidence="4" type="ORF">J1TS3_03820</name>
</gene>
<dbReference type="PROSITE" id="PS50112">
    <property type="entry name" value="PAS"/>
    <property type="match status" value="1"/>
</dbReference>
<dbReference type="SMART" id="SM00091">
    <property type="entry name" value="PAS"/>
    <property type="match status" value="1"/>
</dbReference>
<dbReference type="SUPFAM" id="SSF55785">
    <property type="entry name" value="PYP-like sensor domain (PAS domain)"/>
    <property type="match status" value="1"/>
</dbReference>
<dbReference type="InterPro" id="IPR001633">
    <property type="entry name" value="EAL_dom"/>
</dbReference>
<evidence type="ECO:0000313" key="5">
    <source>
        <dbReference type="Proteomes" id="UP000680279"/>
    </source>
</evidence>
<dbReference type="Pfam" id="PF00563">
    <property type="entry name" value="EAL"/>
    <property type="match status" value="1"/>
</dbReference>
<dbReference type="PROSITE" id="PS50887">
    <property type="entry name" value="GGDEF"/>
    <property type="match status" value="1"/>
</dbReference>
<dbReference type="InterPro" id="IPR000160">
    <property type="entry name" value="GGDEF_dom"/>
</dbReference>
<dbReference type="CDD" id="cd01948">
    <property type="entry name" value="EAL"/>
    <property type="match status" value="1"/>
</dbReference>
<dbReference type="SUPFAM" id="SSF55073">
    <property type="entry name" value="Nucleotide cyclase"/>
    <property type="match status" value="1"/>
</dbReference>
<dbReference type="Pfam" id="PF08448">
    <property type="entry name" value="PAS_4"/>
    <property type="match status" value="1"/>
</dbReference>
<dbReference type="InterPro" id="IPR035919">
    <property type="entry name" value="EAL_sf"/>
</dbReference>
<dbReference type="CDD" id="cd01949">
    <property type="entry name" value="GGDEF"/>
    <property type="match status" value="1"/>
</dbReference>
<dbReference type="InterPro" id="IPR000014">
    <property type="entry name" value="PAS"/>
</dbReference>
<comment type="caution">
    <text evidence="4">The sequence shown here is derived from an EMBL/GenBank/DDBJ whole genome shotgun (WGS) entry which is preliminary data.</text>
</comment>
<organism evidence="4 5">
    <name type="scientific">Siminovitchia fordii</name>
    <dbReference type="NCBI Taxonomy" id="254759"/>
    <lineage>
        <taxon>Bacteria</taxon>
        <taxon>Bacillati</taxon>
        <taxon>Bacillota</taxon>
        <taxon>Bacilli</taxon>
        <taxon>Bacillales</taxon>
        <taxon>Bacillaceae</taxon>
        <taxon>Siminovitchia</taxon>
    </lineage>
</organism>
<dbReference type="NCBIfam" id="TIGR00254">
    <property type="entry name" value="GGDEF"/>
    <property type="match status" value="1"/>
</dbReference>
<evidence type="ECO:0000313" key="4">
    <source>
        <dbReference type="EMBL" id="GIN19248.1"/>
    </source>
</evidence>
<dbReference type="InterPro" id="IPR013656">
    <property type="entry name" value="PAS_4"/>
</dbReference>
<dbReference type="Gene3D" id="3.20.20.450">
    <property type="entry name" value="EAL domain"/>
    <property type="match status" value="1"/>
</dbReference>
<dbReference type="Gene3D" id="3.30.70.270">
    <property type="match status" value="1"/>
</dbReference>
<dbReference type="Pfam" id="PF00990">
    <property type="entry name" value="GGDEF"/>
    <property type="match status" value="1"/>
</dbReference>
<dbReference type="PANTHER" id="PTHR44757:SF2">
    <property type="entry name" value="BIOFILM ARCHITECTURE MAINTENANCE PROTEIN MBAA"/>
    <property type="match status" value="1"/>
</dbReference>
<dbReference type="InterPro" id="IPR035965">
    <property type="entry name" value="PAS-like_dom_sf"/>
</dbReference>
<dbReference type="SMART" id="SM00267">
    <property type="entry name" value="GGDEF"/>
    <property type="match status" value="1"/>
</dbReference>
<keyword evidence="5" id="KW-1185">Reference proteome</keyword>
<feature type="domain" description="EAL" evidence="2">
    <location>
        <begin position="301"/>
        <end position="555"/>
    </location>
</feature>
<dbReference type="InterPro" id="IPR052155">
    <property type="entry name" value="Biofilm_reg_signaling"/>
</dbReference>
<feature type="domain" description="GGDEF" evidence="3">
    <location>
        <begin position="159"/>
        <end position="292"/>
    </location>
</feature>
<dbReference type="Proteomes" id="UP000680279">
    <property type="component" value="Unassembled WGS sequence"/>
</dbReference>
<evidence type="ECO:0000259" key="2">
    <source>
        <dbReference type="PROSITE" id="PS50883"/>
    </source>
</evidence>